<evidence type="ECO:0000313" key="4">
    <source>
        <dbReference type="Proteomes" id="UP000314294"/>
    </source>
</evidence>
<keyword evidence="2" id="KW-1133">Transmembrane helix</keyword>
<protein>
    <submittedName>
        <fullName evidence="3">Uncharacterized protein</fullName>
    </submittedName>
</protein>
<feature type="compositionally biased region" description="Basic and acidic residues" evidence="1">
    <location>
        <begin position="67"/>
        <end position="77"/>
    </location>
</feature>
<dbReference type="EMBL" id="SRLO01000686">
    <property type="protein sequence ID" value="TNN48673.1"/>
    <property type="molecule type" value="Genomic_DNA"/>
</dbReference>
<feature type="transmembrane region" description="Helical" evidence="2">
    <location>
        <begin position="213"/>
        <end position="235"/>
    </location>
</feature>
<organism evidence="3 4">
    <name type="scientific">Liparis tanakae</name>
    <name type="common">Tanaka's snailfish</name>
    <dbReference type="NCBI Taxonomy" id="230148"/>
    <lineage>
        <taxon>Eukaryota</taxon>
        <taxon>Metazoa</taxon>
        <taxon>Chordata</taxon>
        <taxon>Craniata</taxon>
        <taxon>Vertebrata</taxon>
        <taxon>Euteleostomi</taxon>
        <taxon>Actinopterygii</taxon>
        <taxon>Neopterygii</taxon>
        <taxon>Teleostei</taxon>
        <taxon>Neoteleostei</taxon>
        <taxon>Acanthomorphata</taxon>
        <taxon>Eupercaria</taxon>
        <taxon>Perciformes</taxon>
        <taxon>Cottioidei</taxon>
        <taxon>Cottales</taxon>
        <taxon>Liparidae</taxon>
        <taxon>Liparis</taxon>
    </lineage>
</organism>
<feature type="region of interest" description="Disordered" evidence="1">
    <location>
        <begin position="1"/>
        <end position="29"/>
    </location>
</feature>
<feature type="compositionally biased region" description="Polar residues" evidence="1">
    <location>
        <begin position="15"/>
        <end position="24"/>
    </location>
</feature>
<dbReference type="Proteomes" id="UP000314294">
    <property type="component" value="Unassembled WGS sequence"/>
</dbReference>
<keyword evidence="4" id="KW-1185">Reference proteome</keyword>
<evidence type="ECO:0000256" key="2">
    <source>
        <dbReference type="SAM" id="Phobius"/>
    </source>
</evidence>
<reference evidence="3 4" key="1">
    <citation type="submission" date="2019-03" db="EMBL/GenBank/DDBJ databases">
        <title>First draft genome of Liparis tanakae, snailfish: a comprehensive survey of snailfish specific genes.</title>
        <authorList>
            <person name="Kim W."/>
            <person name="Song I."/>
            <person name="Jeong J.-H."/>
            <person name="Kim D."/>
            <person name="Kim S."/>
            <person name="Ryu S."/>
            <person name="Song J.Y."/>
            <person name="Lee S.K."/>
        </authorList>
    </citation>
    <scope>NUCLEOTIDE SEQUENCE [LARGE SCALE GENOMIC DNA]</scope>
    <source>
        <tissue evidence="3">Muscle</tissue>
    </source>
</reference>
<keyword evidence="2" id="KW-0472">Membrane</keyword>
<feature type="compositionally biased region" description="Polar residues" evidence="1">
    <location>
        <begin position="42"/>
        <end position="51"/>
    </location>
</feature>
<comment type="caution">
    <text evidence="3">The sequence shown here is derived from an EMBL/GenBank/DDBJ whole genome shotgun (WGS) entry which is preliminary data.</text>
</comment>
<dbReference type="OrthoDB" id="8964450at2759"/>
<gene>
    <name evidence="3" type="ORF">EYF80_041130</name>
</gene>
<dbReference type="AlphaFoldDB" id="A0A4Z2G6Y3"/>
<keyword evidence="2" id="KW-0812">Transmembrane</keyword>
<sequence>MRTHHCTHWSWSSSPVPQGQQAWSPTDPVDRAQNASFLQLNAPGSSSWLTSSRRDPQDTPPHVAPEGLREEDAVTSRPNMEDLYTKPDYTLLKLQPADYTLLKLQLADRSDSDYTLLKLQPVDYTLLKLQPADYTLLKLQLQPADYTLLKLQLQPADYTLLKLQPADYTLLKLQPADYTLLKLQPVDYTLLKLQPADYTLLKLQPADYTLLKLQLVGILLLFFYVGIAGVLRTGINRRVGRFGRLLTGAVVRMSGRWSGCAHVRTVERLCAYRPSSGDRPLETRLWSPDSGVQTLEDTSLQSCSLN</sequence>
<accession>A0A4Z2G6Y3</accession>
<name>A0A4Z2G6Y3_9TELE</name>
<proteinExistence type="predicted"/>
<evidence type="ECO:0000256" key="1">
    <source>
        <dbReference type="SAM" id="MobiDB-lite"/>
    </source>
</evidence>
<feature type="region of interest" description="Disordered" evidence="1">
    <location>
        <begin position="42"/>
        <end position="77"/>
    </location>
</feature>
<evidence type="ECO:0000313" key="3">
    <source>
        <dbReference type="EMBL" id="TNN48673.1"/>
    </source>
</evidence>